<evidence type="ECO:0000313" key="6">
    <source>
        <dbReference type="Proteomes" id="UP000095342"/>
    </source>
</evidence>
<reference evidence="5 6" key="1">
    <citation type="submission" date="2016-09" db="EMBL/GenBank/DDBJ databases">
        <title>Acidihalobacter prosperus V6 (DSM14174).</title>
        <authorList>
            <person name="Khaleque H.N."/>
            <person name="Ramsay J.P."/>
            <person name="Murphy R.J.T."/>
            <person name="Kaksonen A.H."/>
            <person name="Boxall N.J."/>
            <person name="Watkin E.L.J."/>
        </authorList>
    </citation>
    <scope>NUCLEOTIDE SEQUENCE [LARGE SCALE GENOMIC DNA]</scope>
    <source>
        <strain evidence="5 6">V6</strain>
    </source>
</reference>
<gene>
    <name evidence="5" type="ORF">BJI67_04610</name>
</gene>
<organism evidence="5 6">
    <name type="scientific">Acidihalobacter aeolianus</name>
    <dbReference type="NCBI Taxonomy" id="2792603"/>
    <lineage>
        <taxon>Bacteria</taxon>
        <taxon>Pseudomonadati</taxon>
        <taxon>Pseudomonadota</taxon>
        <taxon>Gammaproteobacteria</taxon>
        <taxon>Chromatiales</taxon>
        <taxon>Ectothiorhodospiraceae</taxon>
        <taxon>Acidihalobacter</taxon>
    </lineage>
</organism>
<dbReference type="EMBL" id="CP017448">
    <property type="protein sequence ID" value="AOV16449.1"/>
    <property type="molecule type" value="Genomic_DNA"/>
</dbReference>
<name>A0A1D8K660_9GAMM</name>
<comment type="similarity">
    <text evidence="1">Belongs to the bacterial solute-binding protein 3 family.</text>
</comment>
<evidence type="ECO:0000256" key="3">
    <source>
        <dbReference type="SAM" id="SignalP"/>
    </source>
</evidence>
<dbReference type="Gene3D" id="3.40.190.10">
    <property type="entry name" value="Periplasmic binding protein-like II"/>
    <property type="match status" value="2"/>
</dbReference>
<dbReference type="SMART" id="SM00062">
    <property type="entry name" value="PBPb"/>
    <property type="match status" value="1"/>
</dbReference>
<keyword evidence="6" id="KW-1185">Reference proteome</keyword>
<dbReference type="RefSeq" id="WP_070072041.1">
    <property type="nucleotide sequence ID" value="NZ_CP017448.1"/>
</dbReference>
<feature type="chain" id="PRO_5009109760" evidence="3">
    <location>
        <begin position="30"/>
        <end position="287"/>
    </location>
</feature>
<dbReference type="CDD" id="cd13530">
    <property type="entry name" value="PBP2_peptides_like"/>
    <property type="match status" value="1"/>
</dbReference>
<dbReference type="PANTHER" id="PTHR35936:SF17">
    <property type="entry name" value="ARGININE-BINDING EXTRACELLULAR PROTEIN ARTP"/>
    <property type="match status" value="1"/>
</dbReference>
<evidence type="ECO:0000256" key="2">
    <source>
        <dbReference type="ARBA" id="ARBA00022729"/>
    </source>
</evidence>
<feature type="domain" description="Solute-binding protein family 3/N-terminal" evidence="4">
    <location>
        <begin position="74"/>
        <end position="273"/>
    </location>
</feature>
<sequence length="287" mass="30777">MSNRVKRNWVLGAGLATVLLAAGMQSAMAAPHYGECKVTGKWASHPFKPVIPGQLTVEVNMPAPGWWNGNSPDTIKSGYEYCMAANIAYRAGIPKVKVKNVAWDGLVAGQTKNFDLALSEISITPQRKKVVDFSVPYFESTMGVLVRKGEHVTSGNIRDKLIGVEGGSTGASFVTDKIKPMKPARQFSGEAGLFTALAAHQIQVAVTDTSIVLAQQGKSHGRLVVVGQYDTGETYGALYPKGSKNEKVMNTIIESLIKDGTLKKLGDKYLAAAWGASPNSIPTWKLP</sequence>
<protein>
    <submittedName>
        <fullName evidence="5">ABC transporter substrate-binding protein</fullName>
    </submittedName>
</protein>
<dbReference type="Pfam" id="PF00497">
    <property type="entry name" value="SBP_bac_3"/>
    <property type="match status" value="1"/>
</dbReference>
<evidence type="ECO:0000259" key="4">
    <source>
        <dbReference type="SMART" id="SM00062"/>
    </source>
</evidence>
<dbReference type="KEGG" id="aaeo:BJI67_04610"/>
<proteinExistence type="inferred from homology"/>
<dbReference type="InterPro" id="IPR001638">
    <property type="entry name" value="Solute-binding_3/MltF_N"/>
</dbReference>
<feature type="signal peptide" evidence="3">
    <location>
        <begin position="1"/>
        <end position="29"/>
    </location>
</feature>
<evidence type="ECO:0000256" key="1">
    <source>
        <dbReference type="ARBA" id="ARBA00010333"/>
    </source>
</evidence>
<evidence type="ECO:0000313" key="5">
    <source>
        <dbReference type="EMBL" id="AOV16449.1"/>
    </source>
</evidence>
<dbReference type="SUPFAM" id="SSF53850">
    <property type="entry name" value="Periplasmic binding protein-like II"/>
    <property type="match status" value="1"/>
</dbReference>
<dbReference type="Proteomes" id="UP000095342">
    <property type="component" value="Chromosome"/>
</dbReference>
<accession>A0A1D8K660</accession>
<keyword evidence="2 3" id="KW-0732">Signal</keyword>
<dbReference type="AlphaFoldDB" id="A0A1D8K660"/>
<dbReference type="PANTHER" id="PTHR35936">
    <property type="entry name" value="MEMBRANE-BOUND LYTIC MUREIN TRANSGLYCOSYLASE F"/>
    <property type="match status" value="1"/>
</dbReference>